<evidence type="ECO:0000313" key="2">
    <source>
        <dbReference type="EMBL" id="MCF1714088.1"/>
    </source>
</evidence>
<reference evidence="2 3" key="1">
    <citation type="submission" date="2022-01" db="EMBL/GenBank/DDBJ databases">
        <title>Flavihumibacter sp. nov., isolated from sediment of a river.</title>
        <authorList>
            <person name="Liu H."/>
        </authorList>
    </citation>
    <scope>NUCLEOTIDE SEQUENCE [LARGE SCALE GENOMIC DNA]</scope>
    <source>
        <strain evidence="2 3">RY-1</strain>
    </source>
</reference>
<dbReference type="Pfam" id="PF03473">
    <property type="entry name" value="MOSC"/>
    <property type="match status" value="1"/>
</dbReference>
<name>A0ABS9BEE4_9BACT</name>
<gene>
    <name evidence="2" type="ORF">L0U88_05565</name>
</gene>
<comment type="caution">
    <text evidence="2">The sequence shown here is derived from an EMBL/GenBank/DDBJ whole genome shotgun (WGS) entry which is preliminary data.</text>
</comment>
<dbReference type="SUPFAM" id="SSF50800">
    <property type="entry name" value="PK beta-barrel domain-like"/>
    <property type="match status" value="1"/>
</dbReference>
<dbReference type="Proteomes" id="UP001200145">
    <property type="component" value="Unassembled WGS sequence"/>
</dbReference>
<dbReference type="SUPFAM" id="SSF141673">
    <property type="entry name" value="MOSC N-terminal domain-like"/>
    <property type="match status" value="1"/>
</dbReference>
<sequence length="269" mass="30760">MAKISGLFIYPIKSLGGIEVESALLTDRGFQYDRRWMLIDSAGRFLTQREHPVMALLQVALEQDGLQVYHKKNPAVSIRIPFEQQGVETTVTVWDDTMPATLVGSEFDNWFSQQLGMNCRLVFMPDYSRREVDPDYARNKEITSFSDAYPLLLIGQASLDDLNSRLTEPVPMNRFRPNIVIEGWEPYEEDSIREFNIGEIQFEAVKPCARCVLTTINQDTAEQGKDPLKTLAAYRSKNNKVLFGQNLLYNGNGYLKNGMEVQFLRNSTR</sequence>
<dbReference type="PROSITE" id="PS51340">
    <property type="entry name" value="MOSC"/>
    <property type="match status" value="1"/>
</dbReference>
<evidence type="ECO:0000313" key="3">
    <source>
        <dbReference type="Proteomes" id="UP001200145"/>
    </source>
</evidence>
<dbReference type="InterPro" id="IPR005303">
    <property type="entry name" value="MOCOS_middle"/>
</dbReference>
<dbReference type="PANTHER" id="PTHR14237">
    <property type="entry name" value="MOLYBDOPTERIN COFACTOR SULFURASE MOSC"/>
    <property type="match status" value="1"/>
</dbReference>
<evidence type="ECO:0000259" key="1">
    <source>
        <dbReference type="PROSITE" id="PS51340"/>
    </source>
</evidence>
<dbReference type="RefSeq" id="WP_234864615.1">
    <property type="nucleotide sequence ID" value="NZ_JAKEVY010000001.1"/>
</dbReference>
<accession>A0ABS9BEE4</accession>
<dbReference type="InterPro" id="IPR011037">
    <property type="entry name" value="Pyrv_Knase-like_insert_dom_sf"/>
</dbReference>
<dbReference type="Pfam" id="PF03476">
    <property type="entry name" value="MOSC_N"/>
    <property type="match status" value="1"/>
</dbReference>
<organism evidence="2 3">
    <name type="scientific">Flavihumibacter fluminis</name>
    <dbReference type="NCBI Taxonomy" id="2909236"/>
    <lineage>
        <taxon>Bacteria</taxon>
        <taxon>Pseudomonadati</taxon>
        <taxon>Bacteroidota</taxon>
        <taxon>Chitinophagia</taxon>
        <taxon>Chitinophagales</taxon>
        <taxon>Chitinophagaceae</taxon>
        <taxon>Flavihumibacter</taxon>
    </lineage>
</organism>
<feature type="domain" description="MOSC" evidence="1">
    <location>
        <begin position="119"/>
        <end position="264"/>
    </location>
</feature>
<proteinExistence type="predicted"/>
<dbReference type="PANTHER" id="PTHR14237:SF19">
    <property type="entry name" value="MITOCHONDRIAL AMIDOXIME REDUCING COMPONENT 1"/>
    <property type="match status" value="1"/>
</dbReference>
<keyword evidence="3" id="KW-1185">Reference proteome</keyword>
<dbReference type="EMBL" id="JAKEVY010000001">
    <property type="protein sequence ID" value="MCF1714088.1"/>
    <property type="molecule type" value="Genomic_DNA"/>
</dbReference>
<dbReference type="InterPro" id="IPR005302">
    <property type="entry name" value="MoCF_Sase_C"/>
</dbReference>
<protein>
    <submittedName>
        <fullName evidence="2">MOSC domain-containing protein</fullName>
    </submittedName>
</protein>